<feature type="non-terminal residue" evidence="1">
    <location>
        <position position="80"/>
    </location>
</feature>
<organism evidence="1 2">
    <name type="scientific">Trifolium pratense</name>
    <name type="common">Red clover</name>
    <dbReference type="NCBI Taxonomy" id="57577"/>
    <lineage>
        <taxon>Eukaryota</taxon>
        <taxon>Viridiplantae</taxon>
        <taxon>Streptophyta</taxon>
        <taxon>Embryophyta</taxon>
        <taxon>Tracheophyta</taxon>
        <taxon>Spermatophyta</taxon>
        <taxon>Magnoliopsida</taxon>
        <taxon>eudicotyledons</taxon>
        <taxon>Gunneridae</taxon>
        <taxon>Pentapetalae</taxon>
        <taxon>rosids</taxon>
        <taxon>fabids</taxon>
        <taxon>Fabales</taxon>
        <taxon>Fabaceae</taxon>
        <taxon>Papilionoideae</taxon>
        <taxon>50 kb inversion clade</taxon>
        <taxon>NPAAA clade</taxon>
        <taxon>Hologalegina</taxon>
        <taxon>IRL clade</taxon>
        <taxon>Trifolieae</taxon>
        <taxon>Trifolium</taxon>
    </lineage>
</organism>
<name>A0A2K3KAQ7_TRIPR</name>
<sequence>MKVLGHHEETARASSTLGLRTSLQDLTHNCHNNLPLKCEPIHSRICSPSSGSFLHPTLVLPLAILLKETRRLTTCQEDFR</sequence>
<proteinExistence type="predicted"/>
<accession>A0A2K3KAQ7</accession>
<dbReference type="EMBL" id="ASHM01154542">
    <property type="protein sequence ID" value="PNX63348.1"/>
    <property type="molecule type" value="Genomic_DNA"/>
</dbReference>
<gene>
    <name evidence="1" type="ORF">L195_g061582</name>
</gene>
<reference evidence="1 2" key="1">
    <citation type="journal article" date="2014" name="Am. J. Bot.">
        <title>Genome assembly and annotation for red clover (Trifolium pratense; Fabaceae).</title>
        <authorList>
            <person name="Istvanek J."/>
            <person name="Jaros M."/>
            <person name="Krenek A."/>
            <person name="Repkova J."/>
        </authorList>
    </citation>
    <scope>NUCLEOTIDE SEQUENCE [LARGE SCALE GENOMIC DNA]</scope>
    <source>
        <strain evidence="2">cv. Tatra</strain>
        <tissue evidence="1">Young leaves</tissue>
    </source>
</reference>
<comment type="caution">
    <text evidence="1">The sequence shown here is derived from an EMBL/GenBank/DDBJ whole genome shotgun (WGS) entry which is preliminary data.</text>
</comment>
<evidence type="ECO:0000313" key="1">
    <source>
        <dbReference type="EMBL" id="PNX63348.1"/>
    </source>
</evidence>
<reference evidence="1 2" key="2">
    <citation type="journal article" date="2017" name="Front. Plant Sci.">
        <title>Gene Classification and Mining of Molecular Markers Useful in Red Clover (Trifolium pratense) Breeding.</title>
        <authorList>
            <person name="Istvanek J."/>
            <person name="Dluhosova J."/>
            <person name="Dluhos P."/>
            <person name="Patkova L."/>
            <person name="Nedelnik J."/>
            <person name="Repkova J."/>
        </authorList>
    </citation>
    <scope>NUCLEOTIDE SEQUENCE [LARGE SCALE GENOMIC DNA]</scope>
    <source>
        <strain evidence="2">cv. Tatra</strain>
        <tissue evidence="1">Young leaves</tissue>
    </source>
</reference>
<protein>
    <submittedName>
        <fullName evidence="1">Uncharacterized protein</fullName>
    </submittedName>
</protein>
<dbReference type="AlphaFoldDB" id="A0A2K3KAQ7"/>
<dbReference type="Proteomes" id="UP000236291">
    <property type="component" value="Unassembled WGS sequence"/>
</dbReference>
<evidence type="ECO:0000313" key="2">
    <source>
        <dbReference type="Proteomes" id="UP000236291"/>
    </source>
</evidence>